<keyword evidence="8" id="KW-0966">Cell projection</keyword>
<dbReference type="PROSITE" id="PS51203">
    <property type="entry name" value="CS"/>
    <property type="match status" value="1"/>
</dbReference>
<keyword evidence="4" id="KW-0433">Leucine-rich repeat</keyword>
<dbReference type="PROSITE" id="PS51450">
    <property type="entry name" value="LRR"/>
    <property type="match status" value="3"/>
</dbReference>
<reference evidence="12 13" key="1">
    <citation type="journal article" date="2018" name="Sci. Rep.">
        <title>Genomic signatures of local adaptation to the degree of environmental predictability in rotifers.</title>
        <authorList>
            <person name="Franch-Gras L."/>
            <person name="Hahn C."/>
            <person name="Garcia-Roger E.M."/>
            <person name="Carmona M.J."/>
            <person name="Serra M."/>
            <person name="Gomez A."/>
        </authorList>
    </citation>
    <scope>NUCLEOTIDE SEQUENCE [LARGE SCALE GENOMIC DNA]</scope>
    <source>
        <strain evidence="12">HYR1</strain>
    </source>
</reference>
<keyword evidence="5" id="KW-0677">Repeat</keyword>
<evidence type="ECO:0000256" key="3">
    <source>
        <dbReference type="ARBA" id="ARBA00022490"/>
    </source>
</evidence>
<dbReference type="InterPro" id="IPR001611">
    <property type="entry name" value="Leu-rich_rpt"/>
</dbReference>
<dbReference type="InterPro" id="IPR032675">
    <property type="entry name" value="LRR_dom_sf"/>
</dbReference>
<evidence type="ECO:0000256" key="9">
    <source>
        <dbReference type="ARBA" id="ARBA00049982"/>
    </source>
</evidence>
<comment type="similarity">
    <text evidence="9">Belongs to the tilB family.</text>
</comment>
<organism evidence="12 13">
    <name type="scientific">Brachionus plicatilis</name>
    <name type="common">Marine rotifer</name>
    <name type="synonym">Brachionus muelleri</name>
    <dbReference type="NCBI Taxonomy" id="10195"/>
    <lineage>
        <taxon>Eukaryota</taxon>
        <taxon>Metazoa</taxon>
        <taxon>Spiralia</taxon>
        <taxon>Gnathifera</taxon>
        <taxon>Rotifera</taxon>
        <taxon>Eurotatoria</taxon>
        <taxon>Monogononta</taxon>
        <taxon>Pseudotrocha</taxon>
        <taxon>Ploima</taxon>
        <taxon>Brachionidae</taxon>
        <taxon>Brachionus</taxon>
    </lineage>
</organism>
<accession>A0A3M7RD39</accession>
<proteinExistence type="inferred from homology"/>
<dbReference type="PANTHER" id="PTHR18849">
    <property type="entry name" value="LEUCINE RICH REPEAT PROTEIN"/>
    <property type="match status" value="1"/>
</dbReference>
<feature type="region of interest" description="Disordered" evidence="10">
    <location>
        <begin position="228"/>
        <end position="249"/>
    </location>
</feature>
<keyword evidence="13" id="KW-1185">Reference proteome</keyword>
<dbReference type="Pfam" id="PF23602">
    <property type="entry name" value="CS_DNAAF11_C"/>
    <property type="match status" value="1"/>
</dbReference>
<evidence type="ECO:0000256" key="8">
    <source>
        <dbReference type="ARBA" id="ARBA00023273"/>
    </source>
</evidence>
<dbReference type="InterPro" id="IPR007052">
    <property type="entry name" value="CS_dom"/>
</dbReference>
<evidence type="ECO:0000256" key="10">
    <source>
        <dbReference type="SAM" id="MobiDB-lite"/>
    </source>
</evidence>
<dbReference type="InterPro" id="IPR003603">
    <property type="entry name" value="U2A'_phosphoprotein32A_C"/>
</dbReference>
<evidence type="ECO:0000256" key="4">
    <source>
        <dbReference type="ARBA" id="ARBA00022614"/>
    </source>
</evidence>
<dbReference type="InterPro" id="IPR008978">
    <property type="entry name" value="HSP20-like_chaperone"/>
</dbReference>
<gene>
    <name evidence="12" type="ORF">BpHYR1_023455</name>
</gene>
<protein>
    <submittedName>
        <fullName evidence="12">TilB-like protein</fullName>
    </submittedName>
</protein>
<dbReference type="SMART" id="SM00446">
    <property type="entry name" value="LRRcap"/>
    <property type="match status" value="1"/>
</dbReference>
<evidence type="ECO:0000256" key="2">
    <source>
        <dbReference type="ARBA" id="ARBA00004496"/>
    </source>
</evidence>
<dbReference type="PANTHER" id="PTHR18849:SF0">
    <property type="entry name" value="CILIA- AND FLAGELLA-ASSOCIATED PROTEIN 410-RELATED"/>
    <property type="match status" value="1"/>
</dbReference>
<keyword evidence="6" id="KW-0175">Coiled coil</keyword>
<evidence type="ECO:0000259" key="11">
    <source>
        <dbReference type="PROSITE" id="PS51203"/>
    </source>
</evidence>
<feature type="domain" description="CS" evidence="11">
    <location>
        <begin position="265"/>
        <end position="353"/>
    </location>
</feature>
<dbReference type="Gene3D" id="3.80.10.10">
    <property type="entry name" value="Ribonuclease Inhibitor"/>
    <property type="match status" value="1"/>
</dbReference>
<dbReference type="SUPFAM" id="SSF52058">
    <property type="entry name" value="L domain-like"/>
    <property type="match status" value="1"/>
</dbReference>
<dbReference type="Pfam" id="PF14580">
    <property type="entry name" value="LRR_9"/>
    <property type="match status" value="1"/>
</dbReference>
<evidence type="ECO:0000256" key="1">
    <source>
        <dbReference type="ARBA" id="ARBA00004138"/>
    </source>
</evidence>
<dbReference type="AlphaFoldDB" id="A0A3M7RD39"/>
<name>A0A3M7RD39_BRAPC</name>
<dbReference type="FunFam" id="3.80.10.10:FF:000052">
    <property type="entry name" value="Leucine rich repeat containing 6"/>
    <property type="match status" value="1"/>
</dbReference>
<evidence type="ECO:0000313" key="12">
    <source>
        <dbReference type="EMBL" id="RNA21483.1"/>
    </source>
</evidence>
<dbReference type="OrthoDB" id="10250990at2759"/>
<evidence type="ECO:0000256" key="6">
    <source>
        <dbReference type="ARBA" id="ARBA00023054"/>
    </source>
</evidence>
<dbReference type="SUPFAM" id="SSF49764">
    <property type="entry name" value="HSP20-like chaperones"/>
    <property type="match status" value="1"/>
</dbReference>
<dbReference type="EMBL" id="REGN01003656">
    <property type="protein sequence ID" value="RNA21483.1"/>
    <property type="molecule type" value="Genomic_DNA"/>
</dbReference>
<dbReference type="InterPro" id="IPR056496">
    <property type="entry name" value="CS_DNAAF11_C"/>
</dbReference>
<evidence type="ECO:0000256" key="7">
    <source>
        <dbReference type="ARBA" id="ARBA00023069"/>
    </source>
</evidence>
<evidence type="ECO:0000313" key="13">
    <source>
        <dbReference type="Proteomes" id="UP000276133"/>
    </source>
</evidence>
<dbReference type="GO" id="GO:0005737">
    <property type="term" value="C:cytoplasm"/>
    <property type="evidence" value="ECO:0007669"/>
    <property type="project" value="UniProtKB-SubCell"/>
</dbReference>
<comment type="subcellular location">
    <subcellularLocation>
        <location evidence="1">Cell projection</location>
        <location evidence="1">Cilium</location>
    </subcellularLocation>
    <subcellularLocation>
        <location evidence="2">Cytoplasm</location>
    </subcellularLocation>
</comment>
<dbReference type="SMART" id="SM00365">
    <property type="entry name" value="LRR_SD22"/>
    <property type="match status" value="3"/>
</dbReference>
<sequence length="425" mass="50388">MVQITEELVRRKAEHNEGEIFSLEELSLHQENIEKIEHLDKWCRDLKILYLQSNQISKIENVSRFRKLEYINLALNNVERIENLENCEFLKKLDLTVNFVGELTSVENLTENYHLEDLYLTGNPCTEFEGYRDYVISTLPQLKNLDGVEIKKSDRIKALQNYKGICNKILEKQEEYFQLRQKQKKEYEEIKSKKKIDYENDEEQEKFWSEKTEYTPESRLETARIQQEIKRKQDEERKKHQNEDIHRKRERKYFDENGKPYCFNDPKVDYEFSSDHDEYILLTVHVFKHMDTSLISLDVQPNYVRVTLKGKSLQIAFGEEVKPDSSTAKRSQTTGHLVITMPKQNPVIRNKIDLDKIKDEKKCNIKKNEFLEVKEAPMSKIELLANIVNKNGKKSTLVNRNDKKVVRERENSADFVDDCSVPPLE</sequence>
<dbReference type="GO" id="GO:0005929">
    <property type="term" value="C:cilium"/>
    <property type="evidence" value="ECO:0007669"/>
    <property type="project" value="UniProtKB-SubCell"/>
</dbReference>
<dbReference type="Proteomes" id="UP000276133">
    <property type="component" value="Unassembled WGS sequence"/>
</dbReference>
<keyword evidence="3" id="KW-0963">Cytoplasm</keyword>
<dbReference type="STRING" id="10195.A0A3M7RD39"/>
<evidence type="ECO:0000256" key="5">
    <source>
        <dbReference type="ARBA" id="ARBA00022737"/>
    </source>
</evidence>
<dbReference type="CDD" id="cd00298">
    <property type="entry name" value="ACD_sHsps_p23-like"/>
    <property type="match status" value="1"/>
</dbReference>
<comment type="caution">
    <text evidence="12">The sequence shown here is derived from an EMBL/GenBank/DDBJ whole genome shotgun (WGS) entry which is preliminary data.</text>
</comment>
<dbReference type="GO" id="GO:0036158">
    <property type="term" value="P:outer dynein arm assembly"/>
    <property type="evidence" value="ECO:0007669"/>
    <property type="project" value="TreeGrafter"/>
</dbReference>
<keyword evidence="7" id="KW-0969">Cilium</keyword>